<dbReference type="SUPFAM" id="SSF89919">
    <property type="entry name" value="Ribosome-binding factor A, RbfA"/>
    <property type="match status" value="1"/>
</dbReference>
<protein>
    <recommendedName>
        <fullName evidence="2">Ribosome-binding factor A</fullName>
    </recommendedName>
</protein>
<evidence type="ECO:0000256" key="3">
    <source>
        <dbReference type="SAM" id="MobiDB-lite"/>
    </source>
</evidence>
<feature type="region of interest" description="Disordered" evidence="3">
    <location>
        <begin position="128"/>
        <end position="157"/>
    </location>
</feature>
<comment type="subcellular location">
    <subcellularLocation>
        <location evidence="2">Cytoplasm</location>
    </subcellularLocation>
</comment>
<dbReference type="InterPro" id="IPR020053">
    <property type="entry name" value="Ribosome-bd_factorA_CS"/>
</dbReference>
<dbReference type="KEGG" id="tsy:THSYN_09350"/>
<dbReference type="PANTHER" id="PTHR33515:SF1">
    <property type="entry name" value="RIBOSOME-BINDING FACTOR A, CHLOROPLASTIC-RELATED"/>
    <property type="match status" value="1"/>
</dbReference>
<evidence type="ECO:0000313" key="5">
    <source>
        <dbReference type="Proteomes" id="UP000232638"/>
    </source>
</evidence>
<name>A0A2K8U6B4_9GAMM</name>
<keyword evidence="2" id="KW-0963">Cytoplasm</keyword>
<dbReference type="OrthoDB" id="307788at2"/>
<organism evidence="4 5">
    <name type="scientific">Candidatus Thiodictyon syntrophicum</name>
    <dbReference type="NCBI Taxonomy" id="1166950"/>
    <lineage>
        <taxon>Bacteria</taxon>
        <taxon>Pseudomonadati</taxon>
        <taxon>Pseudomonadota</taxon>
        <taxon>Gammaproteobacteria</taxon>
        <taxon>Chromatiales</taxon>
        <taxon>Chromatiaceae</taxon>
        <taxon>Thiodictyon</taxon>
    </lineage>
</organism>
<dbReference type="NCBIfam" id="TIGR00082">
    <property type="entry name" value="rbfA"/>
    <property type="match status" value="1"/>
</dbReference>
<sequence>MKEFDRTERIGAELKRELYEVLRDEVRDPRLADLTIHEVRVVKDLSHAKVFFTCLPTVGDAAAGLDTDGTHGVAQTRLLNGRLAGFLRHALAQRVRLRTMPELHFVYDESIGAGMRLSALIDHAVEGLADPAEDDTDGGADDQGNVPTPGATPEQPR</sequence>
<comment type="function">
    <text evidence="2">One of several proteins that assist in the late maturation steps of the functional core of the 30S ribosomal subunit. Associates with free 30S ribosomal subunits (but not with 30S subunits that are part of 70S ribosomes or polysomes). Required for efficient processing of 16S rRNA. May interact with the 5'-terminal helix region of 16S rRNA.</text>
</comment>
<dbReference type="Pfam" id="PF02033">
    <property type="entry name" value="RBFA"/>
    <property type="match status" value="1"/>
</dbReference>
<comment type="subunit">
    <text evidence="2">Monomer. Binds 30S ribosomal subunits, but not 50S ribosomal subunits or 70S ribosomes.</text>
</comment>
<evidence type="ECO:0000313" key="4">
    <source>
        <dbReference type="EMBL" id="AUB81138.1"/>
    </source>
</evidence>
<dbReference type="InterPro" id="IPR023799">
    <property type="entry name" value="RbfA_dom_sf"/>
</dbReference>
<keyword evidence="1 2" id="KW-0690">Ribosome biogenesis</keyword>
<comment type="similarity">
    <text evidence="2">Belongs to the RbfA family.</text>
</comment>
<dbReference type="InterPro" id="IPR015946">
    <property type="entry name" value="KH_dom-like_a/b"/>
</dbReference>
<dbReference type="PANTHER" id="PTHR33515">
    <property type="entry name" value="RIBOSOME-BINDING FACTOR A, CHLOROPLASTIC-RELATED"/>
    <property type="match status" value="1"/>
</dbReference>
<dbReference type="Proteomes" id="UP000232638">
    <property type="component" value="Chromosome"/>
</dbReference>
<dbReference type="Gene3D" id="3.30.300.20">
    <property type="match status" value="1"/>
</dbReference>
<evidence type="ECO:0000256" key="2">
    <source>
        <dbReference type="HAMAP-Rule" id="MF_00003"/>
    </source>
</evidence>
<dbReference type="RefSeq" id="WP_100918915.1">
    <property type="nucleotide sequence ID" value="NZ_CP020370.1"/>
</dbReference>
<gene>
    <name evidence="2" type="primary">rbfA</name>
    <name evidence="4" type="ORF">THSYN_09350</name>
</gene>
<keyword evidence="5" id="KW-1185">Reference proteome</keyword>
<dbReference type="InterPro" id="IPR000238">
    <property type="entry name" value="RbfA"/>
</dbReference>
<proteinExistence type="inferred from homology"/>
<dbReference type="GO" id="GO:0030490">
    <property type="term" value="P:maturation of SSU-rRNA"/>
    <property type="evidence" value="ECO:0007669"/>
    <property type="project" value="UniProtKB-UniRule"/>
</dbReference>
<dbReference type="PROSITE" id="PS01319">
    <property type="entry name" value="RBFA"/>
    <property type="match status" value="1"/>
</dbReference>
<reference evidence="4 5" key="1">
    <citation type="submission" date="2017-03" db="EMBL/GenBank/DDBJ databases">
        <title>Complete genome sequence of Candidatus 'Thiodictyon syntrophicum' sp. nov. strain Cad16T, a photolithoautotroph purple sulfur bacterium isolated from an alpine meromictic lake.</title>
        <authorList>
            <person name="Luedin S.M."/>
            <person name="Pothier J.F."/>
            <person name="Danza F."/>
            <person name="Storelli N."/>
            <person name="Wittwer M."/>
            <person name="Tonolla M."/>
        </authorList>
    </citation>
    <scope>NUCLEOTIDE SEQUENCE [LARGE SCALE GENOMIC DNA]</scope>
    <source>
        <strain evidence="4 5">Cad16T</strain>
    </source>
</reference>
<dbReference type="HAMAP" id="MF_00003">
    <property type="entry name" value="RbfA"/>
    <property type="match status" value="1"/>
</dbReference>
<evidence type="ECO:0000256" key="1">
    <source>
        <dbReference type="ARBA" id="ARBA00022517"/>
    </source>
</evidence>
<dbReference type="GO" id="GO:0043024">
    <property type="term" value="F:ribosomal small subunit binding"/>
    <property type="evidence" value="ECO:0007669"/>
    <property type="project" value="TreeGrafter"/>
</dbReference>
<dbReference type="EMBL" id="CP020370">
    <property type="protein sequence ID" value="AUB81138.1"/>
    <property type="molecule type" value="Genomic_DNA"/>
</dbReference>
<dbReference type="GO" id="GO:0005829">
    <property type="term" value="C:cytosol"/>
    <property type="evidence" value="ECO:0007669"/>
    <property type="project" value="TreeGrafter"/>
</dbReference>
<accession>A0A2K8U6B4</accession>
<feature type="compositionally biased region" description="Acidic residues" evidence="3">
    <location>
        <begin position="131"/>
        <end position="140"/>
    </location>
</feature>
<dbReference type="AlphaFoldDB" id="A0A2K8U6B4"/>